<keyword evidence="1" id="KW-1133">Transmembrane helix</keyword>
<dbReference type="PROSITE" id="PS51857">
    <property type="entry name" value="CSD_2"/>
    <property type="match status" value="1"/>
</dbReference>
<sequence length="215" mass="23651">MAGPREERGRVLQWDAVKGLGFIAPDQGGERLLLRRADLAGRLRFRAPALGEAVRFRRARSGPGRERAVKVQPLLAPPPARAQAAAPPSPRQLASTRLLVIPLFALVLGGIHLAWPLPRPVPLLYSSLSMALFVVYGIDKWSAWRGAGRVPELTLHLLALLGGWPGALLGQQVFAHKISKPAFLRWTWAMTSLNLLLLVGLCTPAWQPWLNWLRG</sequence>
<dbReference type="Pfam" id="PF06961">
    <property type="entry name" value="DUF1294"/>
    <property type="match status" value="1"/>
</dbReference>
<dbReference type="RefSeq" id="WP_198112384.1">
    <property type="nucleotide sequence ID" value="NZ_JAEDAK010000013.1"/>
</dbReference>
<organism evidence="3 4">
    <name type="scientific">Inhella proteolytica</name>
    <dbReference type="NCBI Taxonomy" id="2795029"/>
    <lineage>
        <taxon>Bacteria</taxon>
        <taxon>Pseudomonadati</taxon>
        <taxon>Pseudomonadota</taxon>
        <taxon>Betaproteobacteria</taxon>
        <taxon>Burkholderiales</taxon>
        <taxon>Sphaerotilaceae</taxon>
        <taxon>Inhella</taxon>
    </lineage>
</organism>
<dbReference type="GO" id="GO:0003676">
    <property type="term" value="F:nucleic acid binding"/>
    <property type="evidence" value="ECO:0007669"/>
    <property type="project" value="InterPro"/>
</dbReference>
<name>A0A931J309_9BURK</name>
<keyword evidence="1" id="KW-0812">Transmembrane</keyword>
<evidence type="ECO:0000313" key="4">
    <source>
        <dbReference type="Proteomes" id="UP000613266"/>
    </source>
</evidence>
<dbReference type="EMBL" id="JAEDAK010000013">
    <property type="protein sequence ID" value="MBH9578616.1"/>
    <property type="molecule type" value="Genomic_DNA"/>
</dbReference>
<gene>
    <name evidence="3" type="ORF">I7X39_17120</name>
</gene>
<feature type="transmembrane region" description="Helical" evidence="1">
    <location>
        <begin position="98"/>
        <end position="117"/>
    </location>
</feature>
<evidence type="ECO:0000313" key="3">
    <source>
        <dbReference type="EMBL" id="MBH9578616.1"/>
    </source>
</evidence>
<dbReference type="InterPro" id="IPR002059">
    <property type="entry name" value="CSP_DNA-bd"/>
</dbReference>
<evidence type="ECO:0000259" key="2">
    <source>
        <dbReference type="PROSITE" id="PS51857"/>
    </source>
</evidence>
<proteinExistence type="predicted"/>
<dbReference type="AlphaFoldDB" id="A0A931J309"/>
<dbReference type="InterPro" id="IPR010718">
    <property type="entry name" value="DUF1294"/>
</dbReference>
<accession>A0A931J309</accession>
<protein>
    <submittedName>
        <fullName evidence="3">Cold shock and DUF1294 domain-containing protein</fullName>
    </submittedName>
</protein>
<feature type="domain" description="CSD" evidence="2">
    <location>
        <begin position="6"/>
        <end position="73"/>
    </location>
</feature>
<reference evidence="3" key="1">
    <citation type="submission" date="2020-12" db="EMBL/GenBank/DDBJ databases">
        <title>The genome sequence of Inhella sp. 1Y17.</title>
        <authorList>
            <person name="Liu Y."/>
        </authorList>
    </citation>
    <scope>NUCLEOTIDE SEQUENCE</scope>
    <source>
        <strain evidence="3">1Y17</strain>
    </source>
</reference>
<keyword evidence="1" id="KW-0472">Membrane</keyword>
<dbReference type="SUPFAM" id="SSF50249">
    <property type="entry name" value="Nucleic acid-binding proteins"/>
    <property type="match status" value="1"/>
</dbReference>
<feature type="transmembrane region" description="Helical" evidence="1">
    <location>
        <begin position="153"/>
        <end position="174"/>
    </location>
</feature>
<dbReference type="Gene3D" id="2.40.50.140">
    <property type="entry name" value="Nucleic acid-binding proteins"/>
    <property type="match status" value="1"/>
</dbReference>
<dbReference type="Proteomes" id="UP000613266">
    <property type="component" value="Unassembled WGS sequence"/>
</dbReference>
<comment type="caution">
    <text evidence="3">The sequence shown here is derived from an EMBL/GenBank/DDBJ whole genome shotgun (WGS) entry which is preliminary data.</text>
</comment>
<dbReference type="InterPro" id="IPR012340">
    <property type="entry name" value="NA-bd_OB-fold"/>
</dbReference>
<keyword evidence="4" id="KW-1185">Reference proteome</keyword>
<evidence type="ECO:0000256" key="1">
    <source>
        <dbReference type="SAM" id="Phobius"/>
    </source>
</evidence>
<feature type="transmembrane region" description="Helical" evidence="1">
    <location>
        <begin position="186"/>
        <end position="206"/>
    </location>
</feature>